<comment type="caution">
    <text evidence="2">The sequence shown here is derived from an EMBL/GenBank/DDBJ whole genome shotgun (WGS) entry which is preliminary data.</text>
</comment>
<organism evidence="2 3">
    <name type="scientific">Brevibacillus fulvus</name>
    <dbReference type="NCBI Taxonomy" id="1125967"/>
    <lineage>
        <taxon>Bacteria</taxon>
        <taxon>Bacillati</taxon>
        <taxon>Bacillota</taxon>
        <taxon>Bacilli</taxon>
        <taxon>Bacillales</taxon>
        <taxon>Paenibacillaceae</taxon>
        <taxon>Brevibacillus</taxon>
    </lineage>
</organism>
<evidence type="ECO:0008006" key="4">
    <source>
        <dbReference type="Google" id="ProtNLM"/>
    </source>
</evidence>
<dbReference type="RefSeq" id="WP_204517494.1">
    <property type="nucleotide sequence ID" value="NZ_BAABIN010000033.1"/>
</dbReference>
<dbReference type="InterPro" id="IPR021741">
    <property type="entry name" value="DUF3311"/>
</dbReference>
<name>A0A938Y0G9_9BACL</name>
<feature type="transmembrane region" description="Helical" evidence="1">
    <location>
        <begin position="5"/>
        <end position="25"/>
    </location>
</feature>
<dbReference type="PANTHER" id="PTHR40034">
    <property type="entry name" value="BSL5891 PROTEIN"/>
    <property type="match status" value="1"/>
</dbReference>
<dbReference type="Pfam" id="PF11755">
    <property type="entry name" value="DUF3311"/>
    <property type="match status" value="1"/>
</dbReference>
<keyword evidence="1" id="KW-0472">Membrane</keyword>
<evidence type="ECO:0000313" key="3">
    <source>
        <dbReference type="Proteomes" id="UP000717624"/>
    </source>
</evidence>
<sequence>MVKKFIIFLLIFLPSASLTIFIPWVNQIEPILFGLPFLHFWLFLWILLSPVCVWAVYHLQKSQGGIE</sequence>
<dbReference type="PANTHER" id="PTHR40034:SF1">
    <property type="entry name" value="BSL5891 PROTEIN"/>
    <property type="match status" value="1"/>
</dbReference>
<gene>
    <name evidence="2" type="ORF">JOD01_001376</name>
</gene>
<dbReference type="EMBL" id="JAFBEB010000003">
    <property type="protein sequence ID" value="MBM7589776.1"/>
    <property type="molecule type" value="Genomic_DNA"/>
</dbReference>
<keyword evidence="1" id="KW-0812">Transmembrane</keyword>
<proteinExistence type="predicted"/>
<keyword evidence="3" id="KW-1185">Reference proteome</keyword>
<evidence type="ECO:0000256" key="1">
    <source>
        <dbReference type="SAM" id="Phobius"/>
    </source>
</evidence>
<dbReference type="AlphaFoldDB" id="A0A938Y0G9"/>
<accession>A0A938Y0G9</accession>
<dbReference type="Proteomes" id="UP000717624">
    <property type="component" value="Unassembled WGS sequence"/>
</dbReference>
<reference evidence="2" key="1">
    <citation type="submission" date="2021-01" db="EMBL/GenBank/DDBJ databases">
        <title>Genomic Encyclopedia of Type Strains, Phase IV (KMG-IV): sequencing the most valuable type-strain genomes for metagenomic binning, comparative biology and taxonomic classification.</title>
        <authorList>
            <person name="Goeker M."/>
        </authorList>
    </citation>
    <scope>NUCLEOTIDE SEQUENCE</scope>
    <source>
        <strain evidence="2">DSM 25523</strain>
    </source>
</reference>
<keyword evidence="1" id="KW-1133">Transmembrane helix</keyword>
<feature type="transmembrane region" description="Helical" evidence="1">
    <location>
        <begin position="37"/>
        <end position="57"/>
    </location>
</feature>
<evidence type="ECO:0000313" key="2">
    <source>
        <dbReference type="EMBL" id="MBM7589776.1"/>
    </source>
</evidence>
<protein>
    <recommendedName>
        <fullName evidence="4">DUF3311 domain-containing protein</fullName>
    </recommendedName>
</protein>